<evidence type="ECO:0000313" key="3">
    <source>
        <dbReference type="EMBL" id="MZH57386.1"/>
    </source>
</evidence>
<accession>A0A099I5S2</accession>
<dbReference type="AlphaFoldDB" id="A0A099I5S2"/>
<proteinExistence type="predicted"/>
<dbReference type="InterPro" id="IPR036689">
    <property type="entry name" value="ESAT-6-like_sf"/>
</dbReference>
<evidence type="ECO:0000313" key="6">
    <source>
        <dbReference type="Proteomes" id="UP000503330"/>
    </source>
</evidence>
<dbReference type="Gene3D" id="1.10.287.1060">
    <property type="entry name" value="ESAT-6-like"/>
    <property type="match status" value="1"/>
</dbReference>
<dbReference type="Proteomes" id="UP000604383">
    <property type="component" value="Unassembled WGS sequence"/>
</dbReference>
<dbReference type="EMBL" id="JAKTMA010000001">
    <property type="protein sequence ID" value="MCR0231328.1"/>
    <property type="molecule type" value="Genomic_DNA"/>
</dbReference>
<dbReference type="RefSeq" id="WP_002608482.1">
    <property type="nucleotide sequence ID" value="NZ_AP025565.1"/>
</dbReference>
<reference evidence="1 5" key="1">
    <citation type="submission" date="2014-08" db="EMBL/GenBank/DDBJ databases">
        <title>Clostridium innocuum, an unnegligible vancomycin-resistant pathogen causing extra-intestinal infections.</title>
        <authorList>
            <person name="Feng Y."/>
            <person name="Chiu C.-H."/>
        </authorList>
    </citation>
    <scope>NUCLEOTIDE SEQUENCE [LARGE SCALE GENOMIC DNA]</scope>
    <source>
        <strain evidence="1 5">AN88</strain>
    </source>
</reference>
<dbReference type="EMBL" id="WWTN01000034">
    <property type="protein sequence ID" value="MZH57386.1"/>
    <property type="molecule type" value="Genomic_DNA"/>
</dbReference>
<evidence type="ECO:0000313" key="5">
    <source>
        <dbReference type="Proteomes" id="UP000030008"/>
    </source>
</evidence>
<reference evidence="4 6" key="3">
    <citation type="submission" date="2020-02" db="EMBL/GenBank/DDBJ databases">
        <authorList>
            <person name="Kociolek L.K."/>
            <person name="Ozer E.A."/>
        </authorList>
    </citation>
    <scope>NUCLEOTIDE SEQUENCE [LARGE SCALE GENOMIC DNA]</scope>
    <source>
        <strain evidence="4 6">ATCC 14501</strain>
    </source>
</reference>
<dbReference type="GeneID" id="61925520"/>
<dbReference type="Pfam" id="PF06013">
    <property type="entry name" value="WXG100"/>
    <property type="match status" value="1"/>
</dbReference>
<organism evidence="1 5">
    <name type="scientific">Clostridium innocuum</name>
    <dbReference type="NCBI Taxonomy" id="1522"/>
    <lineage>
        <taxon>Bacteria</taxon>
        <taxon>Bacillati</taxon>
        <taxon>Bacillota</taxon>
        <taxon>Clostridia</taxon>
        <taxon>Eubacteriales</taxon>
        <taxon>Clostridiaceae</taxon>
        <taxon>Clostridium</taxon>
    </lineage>
</organism>
<evidence type="ECO:0000313" key="4">
    <source>
        <dbReference type="EMBL" id="QJA02408.1"/>
    </source>
</evidence>
<evidence type="ECO:0000313" key="2">
    <source>
        <dbReference type="EMBL" id="MCR0231328.1"/>
    </source>
</evidence>
<name>A0A099I5S2_CLOIN</name>
<dbReference type="EMBL" id="CP048838">
    <property type="protein sequence ID" value="QJA02408.1"/>
    <property type="molecule type" value="Genomic_DNA"/>
</dbReference>
<dbReference type="EMBL" id="JQIF01000042">
    <property type="protein sequence ID" value="KGJ53294.1"/>
    <property type="molecule type" value="Genomic_DNA"/>
</dbReference>
<reference evidence="3" key="2">
    <citation type="journal article" date="2019" name="Nat. Med.">
        <title>A library of human gut bacterial isolates paired with longitudinal multiomics data enables mechanistic microbiome research.</title>
        <authorList>
            <person name="Poyet M."/>
            <person name="Groussin M."/>
            <person name="Gibbons S.M."/>
            <person name="Avila-Pacheco J."/>
            <person name="Jiang X."/>
            <person name="Kearney S.M."/>
            <person name="Perrotta A.R."/>
            <person name="Berdy B."/>
            <person name="Zhao S."/>
            <person name="Lieberman T.D."/>
            <person name="Swanson P.K."/>
            <person name="Smith M."/>
            <person name="Roesemann S."/>
            <person name="Alexander J.E."/>
            <person name="Rich S.A."/>
            <person name="Livny J."/>
            <person name="Vlamakis H."/>
            <person name="Clish C."/>
            <person name="Bullock K."/>
            <person name="Deik A."/>
            <person name="Scott J."/>
            <person name="Pierce K.A."/>
            <person name="Xavier R.J."/>
            <person name="Alm E.J."/>
        </authorList>
    </citation>
    <scope>NUCLEOTIDE SEQUENCE</scope>
    <source>
        <strain evidence="3">BIOML-A12</strain>
    </source>
</reference>
<gene>
    <name evidence="1" type="ORF">CIAN88_10195</name>
    <name evidence="4" type="ORF">G4D54_08245</name>
    <name evidence="3" type="ORF">GT664_16935</name>
    <name evidence="2" type="ORF">MKC95_00915</name>
</gene>
<dbReference type="NCBIfam" id="NF035934">
    <property type="entry name" value="ESAT6_2"/>
    <property type="match status" value="1"/>
</dbReference>
<evidence type="ECO:0000313" key="1">
    <source>
        <dbReference type="EMBL" id="KGJ53294.1"/>
    </source>
</evidence>
<sequence>MDQLQITLAQVTQTAASIRSQNQQLNSCLQEIGTSMNQLAAYWQSPASEKIRSRFHGMLPVFDNYRSIVESYAKFLDQTVSTYQSMEAQLNASAEGF</sequence>
<dbReference type="Proteomes" id="UP000503330">
    <property type="component" value="Chromosome"/>
</dbReference>
<dbReference type="Proteomes" id="UP000030008">
    <property type="component" value="Unassembled WGS sequence"/>
</dbReference>
<protein>
    <submittedName>
        <fullName evidence="2">Pore-forming ESAT-6 family protein</fullName>
    </submittedName>
    <submittedName>
        <fullName evidence="1">Type VII secretion protein</fullName>
    </submittedName>
</protein>
<reference evidence="2" key="4">
    <citation type="journal article" date="2022" name="Clin. Infect. Dis.">
        <title>Association between Clostridium innocuum and antibiotic-associated diarrhea in adults and children: A cross-sectional study and comparative genomics analysis.</title>
        <authorList>
            <person name="Cherny K.E."/>
            <person name="Muscat E.B."/>
            <person name="Balaji A."/>
            <person name="Mukherjee J."/>
            <person name="Ozer E.A."/>
            <person name="Angarone M.P."/>
            <person name="Hauser A.R."/>
            <person name="Sichel J.S."/>
            <person name="Amponsah E."/>
            <person name="Kociolek L.K."/>
        </authorList>
    </citation>
    <scope>NUCLEOTIDE SEQUENCE</scope>
    <source>
        <strain evidence="2">NU1-AC-029v</strain>
    </source>
</reference>
<dbReference type="Proteomes" id="UP001203972">
    <property type="component" value="Unassembled WGS sequence"/>
</dbReference>
<dbReference type="InterPro" id="IPR010310">
    <property type="entry name" value="T7SS_ESAT-6-like"/>
</dbReference>
<dbReference type="SUPFAM" id="SSF140453">
    <property type="entry name" value="EsxAB dimer-like"/>
    <property type="match status" value="1"/>
</dbReference>